<dbReference type="Proteomes" id="UP001341840">
    <property type="component" value="Unassembled WGS sequence"/>
</dbReference>
<accession>A0ABU6UWU3</accession>
<name>A0ABU6UWU3_9FABA</name>
<gene>
    <name evidence="1" type="ORF">PIB30_100766</name>
</gene>
<reference evidence="1 2" key="1">
    <citation type="journal article" date="2023" name="Plants (Basel)">
        <title>Bridging the Gap: Combining Genomics and Transcriptomics Approaches to Understand Stylosanthes scabra, an Orphan Legume from the Brazilian Caatinga.</title>
        <authorList>
            <person name="Ferreira-Neto J.R.C."/>
            <person name="da Silva M.D."/>
            <person name="Binneck E."/>
            <person name="de Melo N.F."/>
            <person name="da Silva R.H."/>
            <person name="de Melo A.L.T.M."/>
            <person name="Pandolfi V."/>
            <person name="Bustamante F.O."/>
            <person name="Brasileiro-Vidal A.C."/>
            <person name="Benko-Iseppon A.M."/>
        </authorList>
    </citation>
    <scope>NUCLEOTIDE SEQUENCE [LARGE SCALE GENOMIC DNA]</scope>
    <source>
        <tissue evidence="1">Leaves</tissue>
    </source>
</reference>
<proteinExistence type="predicted"/>
<organism evidence="1 2">
    <name type="scientific">Stylosanthes scabra</name>
    <dbReference type="NCBI Taxonomy" id="79078"/>
    <lineage>
        <taxon>Eukaryota</taxon>
        <taxon>Viridiplantae</taxon>
        <taxon>Streptophyta</taxon>
        <taxon>Embryophyta</taxon>
        <taxon>Tracheophyta</taxon>
        <taxon>Spermatophyta</taxon>
        <taxon>Magnoliopsida</taxon>
        <taxon>eudicotyledons</taxon>
        <taxon>Gunneridae</taxon>
        <taxon>Pentapetalae</taxon>
        <taxon>rosids</taxon>
        <taxon>fabids</taxon>
        <taxon>Fabales</taxon>
        <taxon>Fabaceae</taxon>
        <taxon>Papilionoideae</taxon>
        <taxon>50 kb inversion clade</taxon>
        <taxon>dalbergioids sensu lato</taxon>
        <taxon>Dalbergieae</taxon>
        <taxon>Pterocarpus clade</taxon>
        <taxon>Stylosanthes</taxon>
    </lineage>
</organism>
<protein>
    <submittedName>
        <fullName evidence="1">Uncharacterized protein</fullName>
    </submittedName>
</protein>
<comment type="caution">
    <text evidence="1">The sequence shown here is derived from an EMBL/GenBank/DDBJ whole genome shotgun (WGS) entry which is preliminary data.</text>
</comment>
<keyword evidence="2" id="KW-1185">Reference proteome</keyword>
<evidence type="ECO:0000313" key="2">
    <source>
        <dbReference type="Proteomes" id="UP001341840"/>
    </source>
</evidence>
<dbReference type="EMBL" id="JASCZI010123686">
    <property type="protein sequence ID" value="MED6165564.1"/>
    <property type="molecule type" value="Genomic_DNA"/>
</dbReference>
<sequence>MAELTEPSSPLFLQASPELHPYQARVTETPSCHRHYGFRPPLVLFGVARIDKTAFTRRKYLPALSCQLASGTAAATATNQEEGRLLLVMLQLSCGCGLGANGNWELTVLA</sequence>
<evidence type="ECO:0000313" key="1">
    <source>
        <dbReference type="EMBL" id="MED6165564.1"/>
    </source>
</evidence>